<evidence type="ECO:0000313" key="3">
    <source>
        <dbReference type="EMBL" id="MCO6046840.1"/>
    </source>
</evidence>
<reference evidence="3" key="1">
    <citation type="submission" date="2022-06" db="EMBL/GenBank/DDBJ databases">
        <title>Aeoliella straminimaris, a novel planctomycete from sediments.</title>
        <authorList>
            <person name="Vitorino I.R."/>
            <person name="Lage O.M."/>
        </authorList>
    </citation>
    <scope>NUCLEOTIDE SEQUENCE</scope>
    <source>
        <strain evidence="3">ICT_H6.2</strain>
    </source>
</reference>
<name>A0A9X2JI93_9BACT</name>
<evidence type="ECO:0000313" key="4">
    <source>
        <dbReference type="Proteomes" id="UP001155241"/>
    </source>
</evidence>
<accession>A0A9X2JI93</accession>
<proteinExistence type="predicted"/>
<dbReference type="AlphaFoldDB" id="A0A9X2JI93"/>
<keyword evidence="2" id="KW-0472">Membrane</keyword>
<feature type="transmembrane region" description="Helical" evidence="2">
    <location>
        <begin position="60"/>
        <end position="82"/>
    </location>
</feature>
<keyword evidence="4" id="KW-1185">Reference proteome</keyword>
<dbReference type="Proteomes" id="UP001155241">
    <property type="component" value="Unassembled WGS sequence"/>
</dbReference>
<dbReference type="RefSeq" id="WP_252854951.1">
    <property type="nucleotide sequence ID" value="NZ_JAMXLR010000077.1"/>
</dbReference>
<sequence>MAEPQSPFDEPDDVAVELSTSGDNESSDELPPRKYSFMILGVMLFVLVWVREFTGMAPQVVMGCAVGVFLVWIYIHLHWFVLLPNQPSVARNGTELEDIPGLGSASYVSTVDPNSIASEQSEQHRMLARVARRGQAMLFLGMLVGIWSAYFVPLGLVGLTVLVVGLFLISVVIGRAIEG</sequence>
<comment type="caution">
    <text evidence="3">The sequence shown here is derived from an EMBL/GenBank/DDBJ whole genome shotgun (WGS) entry which is preliminary data.</text>
</comment>
<organism evidence="3 4">
    <name type="scientific">Aeoliella straminimaris</name>
    <dbReference type="NCBI Taxonomy" id="2954799"/>
    <lineage>
        <taxon>Bacteria</taxon>
        <taxon>Pseudomonadati</taxon>
        <taxon>Planctomycetota</taxon>
        <taxon>Planctomycetia</taxon>
        <taxon>Pirellulales</taxon>
        <taxon>Lacipirellulaceae</taxon>
        <taxon>Aeoliella</taxon>
    </lineage>
</organism>
<evidence type="ECO:0000256" key="1">
    <source>
        <dbReference type="SAM" id="MobiDB-lite"/>
    </source>
</evidence>
<dbReference type="EMBL" id="JAMXLR010000077">
    <property type="protein sequence ID" value="MCO6046840.1"/>
    <property type="molecule type" value="Genomic_DNA"/>
</dbReference>
<gene>
    <name evidence="3" type="ORF">NG895_23320</name>
</gene>
<feature type="region of interest" description="Disordered" evidence="1">
    <location>
        <begin position="1"/>
        <end position="30"/>
    </location>
</feature>
<keyword evidence="2" id="KW-0812">Transmembrane</keyword>
<protein>
    <submittedName>
        <fullName evidence="3">Uncharacterized protein</fullName>
    </submittedName>
</protein>
<keyword evidence="2" id="KW-1133">Transmembrane helix</keyword>
<feature type="transmembrane region" description="Helical" evidence="2">
    <location>
        <begin position="156"/>
        <end position="177"/>
    </location>
</feature>
<feature type="transmembrane region" description="Helical" evidence="2">
    <location>
        <begin position="35"/>
        <end position="54"/>
    </location>
</feature>
<evidence type="ECO:0000256" key="2">
    <source>
        <dbReference type="SAM" id="Phobius"/>
    </source>
</evidence>